<dbReference type="Gene3D" id="3.40.190.10">
    <property type="entry name" value="Periplasmic binding protein-like II"/>
    <property type="match status" value="1"/>
</dbReference>
<dbReference type="Gene3D" id="3.90.76.10">
    <property type="entry name" value="Dipeptide-binding Protein, Domain 1"/>
    <property type="match status" value="1"/>
</dbReference>
<dbReference type="EMBL" id="JAFVMF010000020">
    <property type="protein sequence ID" value="MBO1361319.1"/>
    <property type="molecule type" value="Genomic_DNA"/>
</dbReference>
<reference evidence="5 6" key="1">
    <citation type="submission" date="2021-03" db="EMBL/GenBank/DDBJ databases">
        <title>The complete genome sequence of Acetobacter sacchari TBRC 11175.</title>
        <authorList>
            <person name="Charoenyingcharoen P."/>
            <person name="Yukphan P."/>
        </authorList>
    </citation>
    <scope>NUCLEOTIDE SEQUENCE [LARGE SCALE GENOMIC DNA]</scope>
    <source>
        <strain evidence="5 6">TBRC 11175</strain>
    </source>
</reference>
<dbReference type="SUPFAM" id="SSF53850">
    <property type="entry name" value="Periplasmic binding protein-like II"/>
    <property type="match status" value="1"/>
</dbReference>
<dbReference type="InterPro" id="IPR030678">
    <property type="entry name" value="Peptide/Ni-bd"/>
</dbReference>
<dbReference type="Gene3D" id="3.10.105.10">
    <property type="entry name" value="Dipeptide-binding Protein, Domain 3"/>
    <property type="match status" value="1"/>
</dbReference>
<proteinExistence type="inferred from homology"/>
<evidence type="ECO:0000256" key="1">
    <source>
        <dbReference type="ARBA" id="ARBA00004418"/>
    </source>
</evidence>
<evidence type="ECO:0000256" key="2">
    <source>
        <dbReference type="ARBA" id="ARBA00005695"/>
    </source>
</evidence>
<dbReference type="PANTHER" id="PTHR30290">
    <property type="entry name" value="PERIPLASMIC BINDING COMPONENT OF ABC TRANSPORTER"/>
    <property type="match status" value="1"/>
</dbReference>
<protein>
    <recommendedName>
        <fullName evidence="4">Solute-binding protein family 5 domain-containing protein</fullName>
    </recommendedName>
</protein>
<organism evidence="5 6">
    <name type="scientific">Acetobacter sacchari</name>
    <dbReference type="NCBI Taxonomy" id="2661687"/>
    <lineage>
        <taxon>Bacteria</taxon>
        <taxon>Pseudomonadati</taxon>
        <taxon>Pseudomonadota</taxon>
        <taxon>Alphaproteobacteria</taxon>
        <taxon>Acetobacterales</taxon>
        <taxon>Acetobacteraceae</taxon>
        <taxon>Acetobacter</taxon>
    </lineage>
</organism>
<evidence type="ECO:0000313" key="5">
    <source>
        <dbReference type="EMBL" id="MBO1361319.1"/>
    </source>
</evidence>
<evidence type="ECO:0000256" key="3">
    <source>
        <dbReference type="SAM" id="SignalP"/>
    </source>
</evidence>
<feature type="chain" id="PRO_5046897465" description="Solute-binding protein family 5 domain-containing protein" evidence="3">
    <location>
        <begin position="22"/>
        <end position="513"/>
    </location>
</feature>
<feature type="domain" description="Solute-binding protein family 5" evidence="4">
    <location>
        <begin position="67"/>
        <end position="423"/>
    </location>
</feature>
<dbReference type="Proteomes" id="UP000664771">
    <property type="component" value="Unassembled WGS sequence"/>
</dbReference>
<dbReference type="PIRSF" id="PIRSF002741">
    <property type="entry name" value="MppA"/>
    <property type="match status" value="1"/>
</dbReference>
<comment type="caution">
    <text evidence="5">The sequence shown here is derived from an EMBL/GenBank/DDBJ whole genome shotgun (WGS) entry which is preliminary data.</text>
</comment>
<keyword evidence="3" id="KW-0732">Signal</keyword>
<sequence>MLRFTAGLVCVALLAPFAARAADDAPLTVMLSEPPRTMDPADQNATETASVLEPFYETLLKRDAQGTIQPGLATSWRPSADRLVWTFSIRPGVRFHDGAPCDAAAVTRSLQRLIDRKVALAGASVYRAVIASVRQDGEAVVVILARPYADFLSLVTLVQSAIVSPIAVEGGELSHRADGTGPFRFVSWRAGENVFATRNRGYWGVAPAIAAIDWRWSPEPSVLNMALQTGDADVVIPLAPVFGRVYAPGQSAAALATVKRQRSAALFWLALNTRLKPLDDARVRRALSLAIDRRALVTGLLDGFGAPACHALTPDVPDALPCGAGEDRARIDMARALLKEAGQEKGFSVSVVVQEPEEPIAEALQAMWRPLGVVLSIRRQEAGVWVQSAFAPPEEKAREETGMALTSWSAPYVSDLQLRPLYTTGNSAPHGANLGFYNNAEIDRMIDAAAQDNQPASRHETLLAIQSTLDRDAPIVPLFTRDTLYGVRNGISGIWAATEGSIRVVDARRAQAQ</sequence>
<dbReference type="Pfam" id="PF00496">
    <property type="entry name" value="SBP_bac_5"/>
    <property type="match status" value="1"/>
</dbReference>
<dbReference type="RefSeq" id="WP_207882932.1">
    <property type="nucleotide sequence ID" value="NZ_JAFVMF010000020.1"/>
</dbReference>
<keyword evidence="6" id="KW-1185">Reference proteome</keyword>
<dbReference type="InterPro" id="IPR000914">
    <property type="entry name" value="SBP_5_dom"/>
</dbReference>
<feature type="signal peptide" evidence="3">
    <location>
        <begin position="1"/>
        <end position="21"/>
    </location>
</feature>
<evidence type="ECO:0000313" key="6">
    <source>
        <dbReference type="Proteomes" id="UP000664771"/>
    </source>
</evidence>
<name>A0ABS3LZH7_9PROT</name>
<gene>
    <name evidence="5" type="ORF">J2D73_16145</name>
</gene>
<dbReference type="InterPro" id="IPR039424">
    <property type="entry name" value="SBP_5"/>
</dbReference>
<accession>A0ABS3LZH7</accession>
<comment type="subcellular location">
    <subcellularLocation>
        <location evidence="1">Periplasm</location>
    </subcellularLocation>
</comment>
<evidence type="ECO:0000259" key="4">
    <source>
        <dbReference type="Pfam" id="PF00496"/>
    </source>
</evidence>
<comment type="similarity">
    <text evidence="2">Belongs to the bacterial solute-binding protein 5 family.</text>
</comment>